<keyword evidence="5 8" id="KW-0443">Lipid metabolism</keyword>
<dbReference type="PROSITE" id="PS50003">
    <property type="entry name" value="PH_DOMAIN"/>
    <property type="match status" value="1"/>
</dbReference>
<dbReference type="SUPFAM" id="SSF49562">
    <property type="entry name" value="C2 domain (Calcium/lipid-binding domain, CaLB)"/>
    <property type="match status" value="1"/>
</dbReference>
<dbReference type="Pfam" id="PF00168">
    <property type="entry name" value="C2"/>
    <property type="match status" value="1"/>
</dbReference>
<feature type="domain" description="C2" evidence="11">
    <location>
        <begin position="599"/>
        <end position="724"/>
    </location>
</feature>
<dbReference type="Pfam" id="PF00387">
    <property type="entry name" value="PI-PLC-Y"/>
    <property type="match status" value="1"/>
</dbReference>
<dbReference type="SUPFAM" id="SSF50729">
    <property type="entry name" value="PH domain-like"/>
    <property type="match status" value="1"/>
</dbReference>
<dbReference type="PROSITE" id="PS50222">
    <property type="entry name" value="EF_HAND_2"/>
    <property type="match status" value="1"/>
</dbReference>
<dbReference type="SMART" id="SM00149">
    <property type="entry name" value="PLCYc"/>
    <property type="match status" value="1"/>
</dbReference>
<dbReference type="InterPro" id="IPR001849">
    <property type="entry name" value="PH_domain"/>
</dbReference>
<dbReference type="CDD" id="cd16202">
    <property type="entry name" value="EFh_PI-PLCdelta"/>
    <property type="match status" value="1"/>
</dbReference>
<dbReference type="InterPro" id="IPR011993">
    <property type="entry name" value="PH-like_dom_sf"/>
</dbReference>
<evidence type="ECO:0000259" key="12">
    <source>
        <dbReference type="PROSITE" id="PS50008"/>
    </source>
</evidence>
<keyword evidence="3" id="KW-0106">Calcium</keyword>
<comment type="catalytic activity">
    <reaction evidence="7">
        <text>a 1,2-diacyl-sn-glycero-3-phospho-(1D-myo-inositol-4,5-bisphosphate) + H2O = 1D-myo-inositol 1,4,5-trisphosphate + a 1,2-diacyl-sn-glycerol + H(+)</text>
        <dbReference type="Rhea" id="RHEA:33179"/>
        <dbReference type="ChEBI" id="CHEBI:15377"/>
        <dbReference type="ChEBI" id="CHEBI:15378"/>
        <dbReference type="ChEBI" id="CHEBI:17815"/>
        <dbReference type="ChEBI" id="CHEBI:58456"/>
        <dbReference type="ChEBI" id="CHEBI:203600"/>
        <dbReference type="EC" id="3.1.4.11"/>
    </reaction>
    <physiologicalReaction direction="left-to-right" evidence="7">
        <dbReference type="Rhea" id="RHEA:33180"/>
    </physiologicalReaction>
</comment>
<dbReference type="CDD" id="cd08558">
    <property type="entry name" value="PI-PLCc_eukaryota"/>
    <property type="match status" value="1"/>
</dbReference>
<evidence type="ECO:0000313" key="14">
    <source>
        <dbReference type="EMBL" id="KAK6746957.1"/>
    </source>
</evidence>
<feature type="region of interest" description="Disordered" evidence="9">
    <location>
        <begin position="1"/>
        <end position="20"/>
    </location>
</feature>
<feature type="compositionally biased region" description="Acidic residues" evidence="9">
    <location>
        <begin position="462"/>
        <end position="471"/>
    </location>
</feature>
<dbReference type="PROSITE" id="PS50004">
    <property type="entry name" value="C2"/>
    <property type="match status" value="1"/>
</dbReference>
<dbReference type="InterPro" id="IPR018247">
    <property type="entry name" value="EF_Hand_1_Ca_BS"/>
</dbReference>
<name>A0ABR1D8Z2_NECAM</name>
<dbReference type="InterPro" id="IPR011992">
    <property type="entry name" value="EF-hand-dom_pair"/>
</dbReference>
<evidence type="ECO:0000256" key="8">
    <source>
        <dbReference type="RuleBase" id="RU361133"/>
    </source>
</evidence>
<feature type="domain" description="PH" evidence="10">
    <location>
        <begin position="104"/>
        <end position="141"/>
    </location>
</feature>
<feature type="region of interest" description="Disordered" evidence="9">
    <location>
        <begin position="457"/>
        <end position="478"/>
    </location>
</feature>
<dbReference type="PROSITE" id="PS50007">
    <property type="entry name" value="PIPLC_X_DOMAIN"/>
    <property type="match status" value="1"/>
</dbReference>
<dbReference type="SUPFAM" id="SSF47473">
    <property type="entry name" value="EF-hand"/>
    <property type="match status" value="1"/>
</dbReference>
<keyword evidence="15" id="KW-1185">Reference proteome</keyword>
<accession>A0ABR1D8Z2</accession>
<dbReference type="CDD" id="cd00275">
    <property type="entry name" value="C2_PLC_like"/>
    <property type="match status" value="1"/>
</dbReference>
<dbReference type="PANTHER" id="PTHR10336">
    <property type="entry name" value="PHOSPHOINOSITIDE-SPECIFIC PHOSPHOLIPASE C FAMILY PROTEIN"/>
    <property type="match status" value="1"/>
</dbReference>
<gene>
    <name evidence="14" type="primary">Necator_chrIV.g13583</name>
    <name evidence="14" type="ORF">RB195_000292</name>
</gene>
<evidence type="ECO:0000256" key="4">
    <source>
        <dbReference type="ARBA" id="ARBA00022963"/>
    </source>
</evidence>
<reference evidence="14 15" key="1">
    <citation type="submission" date="2023-08" db="EMBL/GenBank/DDBJ databases">
        <title>A Necator americanus chromosomal reference genome.</title>
        <authorList>
            <person name="Ilik V."/>
            <person name="Petrzelkova K.J."/>
            <person name="Pardy F."/>
            <person name="Fuh T."/>
            <person name="Niatou-Singa F.S."/>
            <person name="Gouil Q."/>
            <person name="Baker L."/>
            <person name="Ritchie M.E."/>
            <person name="Jex A.R."/>
            <person name="Gazzola D."/>
            <person name="Li H."/>
            <person name="Toshio Fujiwara R."/>
            <person name="Zhan B."/>
            <person name="Aroian R.V."/>
            <person name="Pafco B."/>
            <person name="Schwarz E.M."/>
        </authorList>
    </citation>
    <scope>NUCLEOTIDE SEQUENCE [LARGE SCALE GENOMIC DNA]</scope>
    <source>
        <strain evidence="14 15">Aroian</strain>
        <tissue evidence="14">Whole animal</tissue>
    </source>
</reference>
<dbReference type="SMART" id="SM00233">
    <property type="entry name" value="PH"/>
    <property type="match status" value="1"/>
</dbReference>
<dbReference type="InterPro" id="IPR035892">
    <property type="entry name" value="C2_domain_sf"/>
</dbReference>
<evidence type="ECO:0000256" key="9">
    <source>
        <dbReference type="SAM" id="MobiDB-lite"/>
    </source>
</evidence>
<comment type="caution">
    <text evidence="14">The sequence shown here is derived from an EMBL/GenBank/DDBJ whole genome shotgun (WGS) entry which is preliminary data.</text>
</comment>
<sequence length="745" mass="83977">MENPVPAKEDDEEQRRKEDVAWAEAGSSLRRVKRGKLRSSNHVSIKEGKYINYYSSYFFNFIPSSLKSVPLTDILEVRAGYNTDNLHRAAKQYVFQEAAPESTCFSVIFTHVKFLHKSVDFAASSKEDRDRWVSALSYLISKAKEQRAHFNEKAWIIEKFHQADTNKNGTLSFNEVWSLLKKMNLQISEKYAKALFKESEEKSTRDGVLDENEFLNFFDKLTDRPELNHLLRMASSEGVESLTTADLQRFLTEEQDFHNVDSKKAESILETFEQILQDKQQEKLMGIIGIRRLLQSRWGNILKEGHEAVWQDMDQPLPHYFCNSSHNTYLAGLQLRGEATVEGYIYALKKGARLLELDLFDGEHGEPVITHKRTLIDPITLRNALEAIKRYAFETSPYPVILTIENHVGLVQQRVMASVFEEVLGDLLYHPPPKSAQLPLPSPNKLKKKVLLRGKKLGESGDVPDDGDEEDSPTKAKAPHAHISLDPAFSALISLPSVKLSHNIYADIKTHPKDGSASLSESKVASLYDGGSPIFSYTAGRFVKSYPKGLRQDSSNMHPVLSWLCGIQSVAMNMQTAGEELDLNAGLFRVNGNCGYVLKPEILLQGIDPRSIIKPKVKLGIGIISAQYLPKSAPGKDIVDPYVSIQIFGVPRDECKMKTKTIEDNGFNPVWNQSFEKDLYCPELAIVRFCVKDFDSTTSNDFIGEFSIAVCNIRKGYSQIRLNTGFQHVADDCASLFVRIALDPL</sequence>
<keyword evidence="6" id="KW-0807">Transducer</keyword>
<dbReference type="Pfam" id="PF14788">
    <property type="entry name" value="EF-hand_10"/>
    <property type="match status" value="1"/>
</dbReference>
<evidence type="ECO:0000256" key="3">
    <source>
        <dbReference type="ARBA" id="ARBA00022837"/>
    </source>
</evidence>
<dbReference type="Proteomes" id="UP001303046">
    <property type="component" value="Unassembled WGS sequence"/>
</dbReference>
<dbReference type="PRINTS" id="PR00390">
    <property type="entry name" value="PHPHLIPASEC"/>
</dbReference>
<dbReference type="PROSITE" id="PS50008">
    <property type="entry name" value="PIPLC_Y_DOMAIN"/>
    <property type="match status" value="1"/>
</dbReference>
<keyword evidence="8" id="KW-0378">Hydrolase</keyword>
<evidence type="ECO:0000256" key="7">
    <source>
        <dbReference type="ARBA" id="ARBA00023674"/>
    </source>
</evidence>
<comment type="cofactor">
    <cofactor evidence="1">
        <name>Ca(2+)</name>
        <dbReference type="ChEBI" id="CHEBI:29108"/>
    </cofactor>
</comment>
<dbReference type="InterPro" id="IPR000008">
    <property type="entry name" value="C2_dom"/>
</dbReference>
<evidence type="ECO:0000313" key="15">
    <source>
        <dbReference type="Proteomes" id="UP001303046"/>
    </source>
</evidence>
<dbReference type="EMBL" id="JAVFWL010000004">
    <property type="protein sequence ID" value="KAK6746957.1"/>
    <property type="molecule type" value="Genomic_DNA"/>
</dbReference>
<dbReference type="PANTHER" id="PTHR10336:SF209">
    <property type="entry name" value="PHOSPHOINOSITIDE PHOSPHOLIPASE C"/>
    <property type="match status" value="1"/>
</dbReference>
<dbReference type="InterPro" id="IPR002048">
    <property type="entry name" value="EF_hand_dom"/>
</dbReference>
<dbReference type="PROSITE" id="PS00018">
    <property type="entry name" value="EF_HAND_1"/>
    <property type="match status" value="1"/>
</dbReference>
<evidence type="ECO:0000256" key="6">
    <source>
        <dbReference type="ARBA" id="ARBA00023224"/>
    </source>
</evidence>
<evidence type="ECO:0000259" key="13">
    <source>
        <dbReference type="PROSITE" id="PS50222"/>
    </source>
</evidence>
<dbReference type="Pfam" id="PF00388">
    <property type="entry name" value="PI-PLC-X"/>
    <property type="match status" value="1"/>
</dbReference>
<dbReference type="InterPro" id="IPR017946">
    <property type="entry name" value="PLC-like_Pdiesterase_TIM-brl"/>
</dbReference>
<dbReference type="InterPro" id="IPR000909">
    <property type="entry name" value="PLipase_C_PInositol-sp_X_dom"/>
</dbReference>
<evidence type="ECO:0000256" key="1">
    <source>
        <dbReference type="ARBA" id="ARBA00001913"/>
    </source>
</evidence>
<evidence type="ECO:0000259" key="10">
    <source>
        <dbReference type="PROSITE" id="PS50003"/>
    </source>
</evidence>
<dbReference type="SUPFAM" id="SSF51695">
    <property type="entry name" value="PLC-like phosphodiesterases"/>
    <property type="match status" value="1"/>
</dbReference>
<dbReference type="SMART" id="SM00239">
    <property type="entry name" value="C2"/>
    <property type="match status" value="1"/>
</dbReference>
<dbReference type="Gene3D" id="2.30.29.30">
    <property type="entry name" value="Pleckstrin-homology domain (PH domain)/Phosphotyrosine-binding domain (PTB)"/>
    <property type="match status" value="1"/>
</dbReference>
<dbReference type="Gene3D" id="3.20.20.190">
    <property type="entry name" value="Phosphatidylinositol (PI) phosphodiesterase"/>
    <property type="match status" value="1"/>
</dbReference>
<evidence type="ECO:0000256" key="2">
    <source>
        <dbReference type="ARBA" id="ARBA00012368"/>
    </source>
</evidence>
<organism evidence="14 15">
    <name type="scientific">Necator americanus</name>
    <name type="common">Human hookworm</name>
    <dbReference type="NCBI Taxonomy" id="51031"/>
    <lineage>
        <taxon>Eukaryota</taxon>
        <taxon>Metazoa</taxon>
        <taxon>Ecdysozoa</taxon>
        <taxon>Nematoda</taxon>
        <taxon>Chromadorea</taxon>
        <taxon>Rhabditida</taxon>
        <taxon>Rhabditina</taxon>
        <taxon>Rhabditomorpha</taxon>
        <taxon>Strongyloidea</taxon>
        <taxon>Ancylostomatidae</taxon>
        <taxon>Bunostominae</taxon>
        <taxon>Necator</taxon>
    </lineage>
</organism>
<feature type="domain" description="PI-PLC Y-box" evidence="12">
    <location>
        <begin position="517"/>
        <end position="603"/>
    </location>
</feature>
<evidence type="ECO:0000256" key="5">
    <source>
        <dbReference type="ARBA" id="ARBA00023098"/>
    </source>
</evidence>
<dbReference type="InterPro" id="IPR001192">
    <property type="entry name" value="PI-PLC_fam"/>
</dbReference>
<dbReference type="EC" id="3.1.4.11" evidence="2 8"/>
<keyword evidence="4 8" id="KW-0442">Lipid degradation</keyword>
<dbReference type="SMART" id="SM00148">
    <property type="entry name" value="PLCXc"/>
    <property type="match status" value="1"/>
</dbReference>
<dbReference type="Gene3D" id="1.10.238.10">
    <property type="entry name" value="EF-hand"/>
    <property type="match status" value="2"/>
</dbReference>
<feature type="domain" description="EF-hand" evidence="13">
    <location>
        <begin position="151"/>
        <end position="186"/>
    </location>
</feature>
<protein>
    <recommendedName>
        <fullName evidence="2 8">Phosphoinositide phospholipase C</fullName>
        <ecNumber evidence="2 8">3.1.4.11</ecNumber>
    </recommendedName>
</protein>
<proteinExistence type="predicted"/>
<evidence type="ECO:0000259" key="11">
    <source>
        <dbReference type="PROSITE" id="PS50004"/>
    </source>
</evidence>
<dbReference type="InterPro" id="IPR001711">
    <property type="entry name" value="PLipase_C_Pinositol-sp_Y"/>
</dbReference>
<dbReference type="Gene3D" id="2.60.40.150">
    <property type="entry name" value="C2 domain"/>
    <property type="match status" value="1"/>
</dbReference>
<dbReference type="InterPro" id="IPR039504">
    <property type="entry name" value="PLC-delta3_EF-hand"/>
</dbReference>